<dbReference type="EMBL" id="MGKT01000004">
    <property type="protein sequence ID" value="OGN31274.1"/>
    <property type="molecule type" value="Genomic_DNA"/>
</dbReference>
<dbReference type="Proteomes" id="UP000177111">
    <property type="component" value="Unassembled WGS sequence"/>
</dbReference>
<protein>
    <recommendedName>
        <fullName evidence="3">HTH psq-type domain-containing protein</fullName>
    </recommendedName>
</protein>
<reference evidence="1 2" key="1">
    <citation type="journal article" date="2016" name="Nat. Commun.">
        <title>Thousands of microbial genomes shed light on interconnected biogeochemical processes in an aquifer system.</title>
        <authorList>
            <person name="Anantharaman K."/>
            <person name="Brown C.T."/>
            <person name="Hug L.A."/>
            <person name="Sharon I."/>
            <person name="Castelle C.J."/>
            <person name="Probst A.J."/>
            <person name="Thomas B.C."/>
            <person name="Singh A."/>
            <person name="Wilkins M.J."/>
            <person name="Karaoz U."/>
            <person name="Brodie E.L."/>
            <person name="Williams K.H."/>
            <person name="Hubbard S.S."/>
            <person name="Banfield J.F."/>
        </authorList>
    </citation>
    <scope>NUCLEOTIDE SEQUENCE [LARGE SCALE GENOMIC DNA]</scope>
</reference>
<name>A0A1F8H0W5_9BACT</name>
<evidence type="ECO:0000313" key="1">
    <source>
        <dbReference type="EMBL" id="OGN31274.1"/>
    </source>
</evidence>
<proteinExistence type="predicted"/>
<evidence type="ECO:0000313" key="2">
    <source>
        <dbReference type="Proteomes" id="UP000177111"/>
    </source>
</evidence>
<dbReference type="AlphaFoldDB" id="A0A1F8H0W5"/>
<organism evidence="1 2">
    <name type="scientific">Candidatus Yanofskybacteria bacterium RIFCSPLOWO2_02_FULL_44_18</name>
    <dbReference type="NCBI Taxonomy" id="1802705"/>
    <lineage>
        <taxon>Bacteria</taxon>
        <taxon>Candidatus Yanofskyibacteriota</taxon>
    </lineage>
</organism>
<evidence type="ECO:0008006" key="3">
    <source>
        <dbReference type="Google" id="ProtNLM"/>
    </source>
</evidence>
<accession>A0A1F8H0W5</accession>
<sequence length="232" mass="26893">MDVRVNYQKALELRLQGQTYGEIRSLFGIPKSTLSNWFSKLKIGKKAQKTLESKRKNGYLKLVEFNKVRTVNIKKENESIRKKYESGIGKLTNRELALLGAALYWGEGYKNFNLKRGNYPYICFGNSDPEMTVVFMNFLERILNIPKSRMSGHVMIYPNLSPIKSVKYWQNLTKIPKDRIRYQVALSRASQSKRPKHLLPHGTFQIRVSQRQDFFKIRGLIDGIIKAGTSNK</sequence>
<comment type="caution">
    <text evidence="1">The sequence shown here is derived from an EMBL/GenBank/DDBJ whole genome shotgun (WGS) entry which is preliminary data.</text>
</comment>
<gene>
    <name evidence="1" type="ORF">A3I96_00475</name>
</gene>